<feature type="compositionally biased region" description="Basic and acidic residues" evidence="9">
    <location>
        <begin position="156"/>
        <end position="166"/>
    </location>
</feature>
<evidence type="ECO:0000256" key="4">
    <source>
        <dbReference type="ARBA" id="ARBA00022454"/>
    </source>
</evidence>
<comment type="subcellular location">
    <subcellularLocation>
        <location evidence="2">Chromosome</location>
    </subcellularLocation>
    <subcellularLocation>
        <location evidence="1">Nucleus</location>
    </subcellularLocation>
</comment>
<dbReference type="SMART" id="SM00417">
    <property type="entry name" value="H4"/>
    <property type="match status" value="1"/>
</dbReference>
<sequence>MRKAGIKRASSMTYETARYTLKAFMEKLIHDTVMYTEYAHRKTVTVRDVIAGAKRNRITLYAYDYENGPVDYRASTDYNELVSDEPEVASVATQIGSADNGLPVDDYMNTVEKAVSTPPSSMFGGLSIIAGPTPLPTDNPVSPQTADYSTWTTPDSGRDSGHSVEF</sequence>
<keyword evidence="4 8" id="KW-0158">Chromosome</keyword>
<dbReference type="PANTHER" id="PTHR10484">
    <property type="entry name" value="HISTONE H4"/>
    <property type="match status" value="1"/>
</dbReference>
<evidence type="ECO:0000256" key="7">
    <source>
        <dbReference type="ARBA" id="ARBA00023269"/>
    </source>
</evidence>
<comment type="subunit">
    <text evidence="8">The nucleosome is a histone octamer containing two molecules each of H2A, H2B, H3 and H4 assembled in one H3-H4 heterotetramer and two H2A-H2B heterodimers. The octamer wraps approximately 147 bp of DNA.</text>
</comment>
<evidence type="ECO:0000256" key="2">
    <source>
        <dbReference type="ARBA" id="ARBA00004286"/>
    </source>
</evidence>
<protein>
    <recommendedName>
        <fullName evidence="8">Histone H4</fullName>
    </recommendedName>
</protein>
<dbReference type="SUPFAM" id="SSF47113">
    <property type="entry name" value="Histone-fold"/>
    <property type="match status" value="1"/>
</dbReference>
<keyword evidence="6 8" id="KW-0539">Nucleus</keyword>
<keyword evidence="7 8" id="KW-0544">Nucleosome core</keyword>
<keyword evidence="11" id="KW-1185">Reference proteome</keyword>
<comment type="similarity">
    <text evidence="3 8">Belongs to the histone H4 family.</text>
</comment>
<dbReference type="GO" id="GO:0046982">
    <property type="term" value="F:protein heterodimerization activity"/>
    <property type="evidence" value="ECO:0007669"/>
    <property type="project" value="InterPro"/>
</dbReference>
<dbReference type="PRINTS" id="PR00623">
    <property type="entry name" value="HISTONEH4"/>
</dbReference>
<evidence type="ECO:0000256" key="1">
    <source>
        <dbReference type="ARBA" id="ARBA00004123"/>
    </source>
</evidence>
<dbReference type="GO" id="GO:0005634">
    <property type="term" value="C:nucleus"/>
    <property type="evidence" value="ECO:0007669"/>
    <property type="project" value="UniProtKB-SubCell"/>
</dbReference>
<keyword evidence="5 8" id="KW-0238">DNA-binding</keyword>
<dbReference type="GO" id="GO:0000786">
    <property type="term" value="C:nucleosome"/>
    <property type="evidence" value="ECO:0007669"/>
    <property type="project" value="UniProtKB-KW"/>
</dbReference>
<comment type="caution">
    <text evidence="10">The sequence shown here is derived from an EMBL/GenBank/DDBJ whole genome shotgun (WGS) entry which is preliminary data.</text>
</comment>
<dbReference type="InterPro" id="IPR009072">
    <property type="entry name" value="Histone-fold"/>
</dbReference>
<dbReference type="EMBL" id="JWZX01001565">
    <property type="protein sequence ID" value="KOO33252.1"/>
    <property type="molecule type" value="Genomic_DNA"/>
</dbReference>
<evidence type="ECO:0000256" key="3">
    <source>
        <dbReference type="ARBA" id="ARBA00006564"/>
    </source>
</evidence>
<feature type="region of interest" description="Disordered" evidence="9">
    <location>
        <begin position="134"/>
        <end position="166"/>
    </location>
</feature>
<evidence type="ECO:0000256" key="6">
    <source>
        <dbReference type="ARBA" id="ARBA00023242"/>
    </source>
</evidence>
<dbReference type="AlphaFoldDB" id="A0A0M0K3Q8"/>
<name>A0A0M0K3Q8_9EUKA</name>
<accession>A0A0M0K3Q8</accession>
<organism evidence="10 11">
    <name type="scientific">Chrysochromulina tobinii</name>
    <dbReference type="NCBI Taxonomy" id="1460289"/>
    <lineage>
        <taxon>Eukaryota</taxon>
        <taxon>Haptista</taxon>
        <taxon>Haptophyta</taxon>
        <taxon>Prymnesiophyceae</taxon>
        <taxon>Prymnesiales</taxon>
        <taxon>Chrysochromulinaceae</taxon>
        <taxon>Chrysochromulina</taxon>
    </lineage>
</organism>
<dbReference type="Proteomes" id="UP000037460">
    <property type="component" value="Unassembled WGS sequence"/>
</dbReference>
<reference evidence="11" key="1">
    <citation type="journal article" date="2015" name="PLoS Genet.">
        <title>Genome Sequence and Transcriptome Analyses of Chrysochromulina tobin: Metabolic Tools for Enhanced Algal Fitness in the Prominent Order Prymnesiales (Haptophyceae).</title>
        <authorList>
            <person name="Hovde B.T."/>
            <person name="Deodato C.R."/>
            <person name="Hunsperger H.M."/>
            <person name="Ryken S.A."/>
            <person name="Yost W."/>
            <person name="Jha R.K."/>
            <person name="Patterson J."/>
            <person name="Monnat R.J. Jr."/>
            <person name="Barlow S.B."/>
            <person name="Starkenburg S.R."/>
            <person name="Cattolico R.A."/>
        </authorList>
    </citation>
    <scope>NUCLEOTIDE SEQUENCE</scope>
    <source>
        <strain evidence="11">CCMP291</strain>
    </source>
</reference>
<evidence type="ECO:0000256" key="5">
    <source>
        <dbReference type="ARBA" id="ARBA00023125"/>
    </source>
</evidence>
<comment type="function">
    <text evidence="8">Core component of nucleosome. Nucleosomes wrap and compact DNA into chromatin, limiting DNA accessibility to the cellular machineries which require DNA as a template. Histones thereby play a central role in transcription regulation, DNA repair, DNA replication and chromosomal stability. DNA accessibility is regulated via a complex set of post-translational modifications of histones, also called histone code, and nucleosome remodeling.</text>
</comment>
<evidence type="ECO:0000256" key="9">
    <source>
        <dbReference type="SAM" id="MobiDB-lite"/>
    </source>
</evidence>
<dbReference type="GO" id="GO:0003677">
    <property type="term" value="F:DNA binding"/>
    <property type="evidence" value="ECO:0007669"/>
    <property type="project" value="UniProtKB-KW"/>
</dbReference>
<evidence type="ECO:0000313" key="10">
    <source>
        <dbReference type="EMBL" id="KOO33252.1"/>
    </source>
</evidence>
<feature type="compositionally biased region" description="Polar residues" evidence="9">
    <location>
        <begin position="139"/>
        <end position="155"/>
    </location>
</feature>
<dbReference type="GO" id="GO:0030527">
    <property type="term" value="F:structural constituent of chromatin"/>
    <property type="evidence" value="ECO:0007669"/>
    <property type="project" value="InterPro"/>
</dbReference>
<dbReference type="Gene3D" id="1.10.20.10">
    <property type="entry name" value="Histone, subunit A"/>
    <property type="match status" value="1"/>
</dbReference>
<proteinExistence type="inferred from homology"/>
<dbReference type="InterPro" id="IPR001951">
    <property type="entry name" value="Histone_H4"/>
</dbReference>
<evidence type="ECO:0000313" key="11">
    <source>
        <dbReference type="Proteomes" id="UP000037460"/>
    </source>
</evidence>
<gene>
    <name evidence="10" type="ORF">Ctob_014748</name>
</gene>
<dbReference type="CDD" id="cd22912">
    <property type="entry name" value="HFD_H4"/>
    <property type="match status" value="1"/>
</dbReference>
<evidence type="ECO:0000256" key="8">
    <source>
        <dbReference type="RuleBase" id="RU000528"/>
    </source>
</evidence>